<sequence length="77" mass="8628">MAEEDKAQEVMNEIENEEPNEIANDAAPQQIIEVQGEPEAPVMAHQPERVDNASITQNIQQLVNSLMFELQRARADA</sequence>
<dbReference type="Proteomes" id="UP000050761">
    <property type="component" value="Unassembled WGS sequence"/>
</dbReference>
<evidence type="ECO:0000313" key="1">
    <source>
        <dbReference type="EMBL" id="VDO56637.1"/>
    </source>
</evidence>
<protein>
    <submittedName>
        <fullName evidence="3">Gag-pol polyprotein</fullName>
    </submittedName>
</protein>
<accession>A0A183FCV6</accession>
<evidence type="ECO:0000313" key="3">
    <source>
        <dbReference type="WBParaSite" id="HPBE_0000399801-mRNA-1"/>
    </source>
</evidence>
<accession>A0A3P7XAZ1</accession>
<name>A0A183FCV6_HELPZ</name>
<reference evidence="1 2" key="1">
    <citation type="submission" date="2018-11" db="EMBL/GenBank/DDBJ databases">
        <authorList>
            <consortium name="Pathogen Informatics"/>
        </authorList>
    </citation>
    <scope>NUCLEOTIDE SEQUENCE [LARGE SCALE GENOMIC DNA]</scope>
</reference>
<proteinExistence type="predicted"/>
<dbReference type="WBParaSite" id="HPBE_0000399801-mRNA-1">
    <property type="protein sequence ID" value="HPBE_0000399801-mRNA-1"/>
    <property type="gene ID" value="HPBE_0000399801"/>
</dbReference>
<dbReference type="AlphaFoldDB" id="A0A183FCV6"/>
<dbReference type="EMBL" id="UZAH01023139">
    <property type="protein sequence ID" value="VDO56637.1"/>
    <property type="molecule type" value="Genomic_DNA"/>
</dbReference>
<evidence type="ECO:0000313" key="2">
    <source>
        <dbReference type="Proteomes" id="UP000050761"/>
    </source>
</evidence>
<reference evidence="3" key="2">
    <citation type="submission" date="2019-09" db="UniProtKB">
        <authorList>
            <consortium name="WormBaseParasite"/>
        </authorList>
    </citation>
    <scope>IDENTIFICATION</scope>
</reference>
<organism evidence="2 3">
    <name type="scientific">Heligmosomoides polygyrus</name>
    <name type="common">Parasitic roundworm</name>
    <dbReference type="NCBI Taxonomy" id="6339"/>
    <lineage>
        <taxon>Eukaryota</taxon>
        <taxon>Metazoa</taxon>
        <taxon>Ecdysozoa</taxon>
        <taxon>Nematoda</taxon>
        <taxon>Chromadorea</taxon>
        <taxon>Rhabditida</taxon>
        <taxon>Rhabditina</taxon>
        <taxon>Rhabditomorpha</taxon>
        <taxon>Strongyloidea</taxon>
        <taxon>Heligmosomidae</taxon>
        <taxon>Heligmosomoides</taxon>
    </lineage>
</organism>
<gene>
    <name evidence="1" type="ORF">HPBE_LOCUS3999</name>
</gene>
<keyword evidence="2" id="KW-1185">Reference proteome</keyword>